<sequence length="144" mass="15853">MELTKFSDYSLRMLLYLGLNPDRVVSLVEIADAYSISRNHLVKISNHLAKLGLVQATRGKGGGLQLSKAPEDINIGSVVRSTEGHSPLVECFDPESNTCCIIKSCALKGVLKKAERAFYSELDQHSLQNLLRNRKGLKLALAKD</sequence>
<organism evidence="2 3">
    <name type="scientific">Pelagicoccus enzymogenes</name>
    <dbReference type="NCBI Taxonomy" id="2773457"/>
    <lineage>
        <taxon>Bacteria</taxon>
        <taxon>Pseudomonadati</taxon>
        <taxon>Verrucomicrobiota</taxon>
        <taxon>Opitutia</taxon>
        <taxon>Puniceicoccales</taxon>
        <taxon>Pelagicoccaceae</taxon>
        <taxon>Pelagicoccus</taxon>
    </lineage>
</organism>
<dbReference type="Proteomes" id="UP000622317">
    <property type="component" value="Unassembled WGS sequence"/>
</dbReference>
<dbReference type="InterPro" id="IPR036388">
    <property type="entry name" value="WH-like_DNA-bd_sf"/>
</dbReference>
<comment type="caution">
    <text evidence="2">The sequence shown here is derived from an EMBL/GenBank/DDBJ whole genome shotgun (WGS) entry which is preliminary data.</text>
</comment>
<evidence type="ECO:0000313" key="3">
    <source>
        <dbReference type="Proteomes" id="UP000622317"/>
    </source>
</evidence>
<proteinExistence type="predicted"/>
<keyword evidence="1" id="KW-0238">DNA-binding</keyword>
<dbReference type="EMBL" id="JACYFG010000009">
    <property type="protein sequence ID" value="MBD5779598.1"/>
    <property type="molecule type" value="Genomic_DNA"/>
</dbReference>
<dbReference type="GO" id="GO:0005829">
    <property type="term" value="C:cytosol"/>
    <property type="evidence" value="ECO:0007669"/>
    <property type="project" value="TreeGrafter"/>
</dbReference>
<dbReference type="PANTHER" id="PTHR33221">
    <property type="entry name" value="WINGED HELIX-TURN-HELIX TRANSCRIPTIONAL REGULATOR, RRF2 FAMILY"/>
    <property type="match status" value="1"/>
</dbReference>
<name>A0A927F9X3_9BACT</name>
<dbReference type="RefSeq" id="WP_191616735.1">
    <property type="nucleotide sequence ID" value="NZ_JACYFG010000009.1"/>
</dbReference>
<dbReference type="PANTHER" id="PTHR33221:SF4">
    <property type="entry name" value="HTH-TYPE TRANSCRIPTIONAL REPRESSOR NSRR"/>
    <property type="match status" value="1"/>
</dbReference>
<dbReference type="Gene3D" id="1.10.10.10">
    <property type="entry name" value="Winged helix-like DNA-binding domain superfamily/Winged helix DNA-binding domain"/>
    <property type="match status" value="1"/>
</dbReference>
<keyword evidence="3" id="KW-1185">Reference proteome</keyword>
<gene>
    <name evidence="2" type="ORF">IEN85_08830</name>
</gene>
<dbReference type="Pfam" id="PF02082">
    <property type="entry name" value="Rrf2"/>
    <property type="match status" value="1"/>
</dbReference>
<dbReference type="GO" id="GO:0003677">
    <property type="term" value="F:DNA binding"/>
    <property type="evidence" value="ECO:0007669"/>
    <property type="project" value="UniProtKB-KW"/>
</dbReference>
<dbReference type="SUPFAM" id="SSF46785">
    <property type="entry name" value="Winged helix' DNA-binding domain"/>
    <property type="match status" value="1"/>
</dbReference>
<evidence type="ECO:0000313" key="2">
    <source>
        <dbReference type="EMBL" id="MBD5779598.1"/>
    </source>
</evidence>
<accession>A0A927F9X3</accession>
<dbReference type="InterPro" id="IPR000944">
    <property type="entry name" value="Tscrpt_reg_Rrf2"/>
</dbReference>
<dbReference type="NCBIfam" id="TIGR00738">
    <property type="entry name" value="rrf2_super"/>
    <property type="match status" value="1"/>
</dbReference>
<evidence type="ECO:0000256" key="1">
    <source>
        <dbReference type="ARBA" id="ARBA00023125"/>
    </source>
</evidence>
<dbReference type="AlphaFoldDB" id="A0A927F9X3"/>
<reference evidence="2" key="1">
    <citation type="submission" date="2020-09" db="EMBL/GenBank/DDBJ databases">
        <title>Pelagicoccus enzymogenes sp. nov. with an EPS production, isolated from marine sediment.</title>
        <authorList>
            <person name="Feng X."/>
        </authorList>
    </citation>
    <scope>NUCLEOTIDE SEQUENCE</scope>
    <source>
        <strain evidence="2">NFK12</strain>
    </source>
</reference>
<protein>
    <submittedName>
        <fullName evidence="2">Rrf2 family transcriptional regulator</fullName>
    </submittedName>
</protein>
<dbReference type="InterPro" id="IPR036390">
    <property type="entry name" value="WH_DNA-bd_sf"/>
</dbReference>
<dbReference type="PROSITE" id="PS51197">
    <property type="entry name" value="HTH_RRF2_2"/>
    <property type="match status" value="1"/>
</dbReference>
<dbReference type="GO" id="GO:0003700">
    <property type="term" value="F:DNA-binding transcription factor activity"/>
    <property type="evidence" value="ECO:0007669"/>
    <property type="project" value="TreeGrafter"/>
</dbReference>